<feature type="region of interest" description="Disordered" evidence="1">
    <location>
        <begin position="214"/>
        <end position="246"/>
    </location>
</feature>
<evidence type="ECO:0000313" key="3">
    <source>
        <dbReference type="Proteomes" id="UP000664132"/>
    </source>
</evidence>
<accession>A0A8H7WA83</accession>
<proteinExistence type="predicted"/>
<dbReference type="AlphaFoldDB" id="A0A8H7WA83"/>
<dbReference type="EMBL" id="JAFJYH010000156">
    <property type="protein sequence ID" value="KAG4417389.1"/>
    <property type="molecule type" value="Genomic_DNA"/>
</dbReference>
<sequence>MAEKTGLEELLAAQCNLTCQSSELQCLPKPVGEPVGARDERLTCDTPPEKLVLRLRCLSITHRGPSEELNHALAELFRQSQNSELEPWIVHDVPSPQGLNSTDTLIPIEVDFEYGDYTPATEGDAHIPARILAHDVCGPIVEDFFQQRNRGTLVCRNVFGRDCSKAYQKYYAFPKTVQNMAIVVRGLSIQEGKASWTDIFCEFIDTARYPIYDGEPASQQSHSTPPTNEPGQGSTSQASTQPSPDNFMDRLTDLISDLSNISNKIRAEAAAAAKPNTIESAFRDAAQPFYQSKNQLKFLRDAVEELGVKDPSATGAWDLICNFHRTNTAMGNLQRVLASMLPQLDIKHSTLHENTYKAVKWASYGAAGCTGLLLGAVALSAVGGPVWLTSWWLCGTVSTHYIVAGGGIAVGGYCGSSAASTIKNDQEGRKLIQNVRDHLRCITRSGTDFARAMTAYWFEIEGRRPLESVSSEQKRQLVECLGFDAECWPDKGYQEGLIQSTAAKFLKDQDEFLQAIQTLARHEGHTLTSSIYAQGSTEGA</sequence>
<keyword evidence="3" id="KW-1185">Reference proteome</keyword>
<protein>
    <submittedName>
        <fullName evidence="2">Uncharacterized protein</fullName>
    </submittedName>
</protein>
<feature type="compositionally biased region" description="Polar residues" evidence="1">
    <location>
        <begin position="217"/>
        <end position="244"/>
    </location>
</feature>
<organism evidence="2 3">
    <name type="scientific">Cadophora malorum</name>
    <dbReference type="NCBI Taxonomy" id="108018"/>
    <lineage>
        <taxon>Eukaryota</taxon>
        <taxon>Fungi</taxon>
        <taxon>Dikarya</taxon>
        <taxon>Ascomycota</taxon>
        <taxon>Pezizomycotina</taxon>
        <taxon>Leotiomycetes</taxon>
        <taxon>Helotiales</taxon>
        <taxon>Ploettnerulaceae</taxon>
        <taxon>Cadophora</taxon>
    </lineage>
</organism>
<dbReference type="OrthoDB" id="10298036at2759"/>
<comment type="caution">
    <text evidence="2">The sequence shown here is derived from an EMBL/GenBank/DDBJ whole genome shotgun (WGS) entry which is preliminary data.</text>
</comment>
<evidence type="ECO:0000256" key="1">
    <source>
        <dbReference type="SAM" id="MobiDB-lite"/>
    </source>
</evidence>
<dbReference type="Proteomes" id="UP000664132">
    <property type="component" value="Unassembled WGS sequence"/>
</dbReference>
<evidence type="ECO:0000313" key="2">
    <source>
        <dbReference type="EMBL" id="KAG4417389.1"/>
    </source>
</evidence>
<name>A0A8H7WA83_9HELO</name>
<reference evidence="2" key="1">
    <citation type="submission" date="2021-02" db="EMBL/GenBank/DDBJ databases">
        <title>Genome sequence Cadophora malorum strain M34.</title>
        <authorList>
            <person name="Stefanovic E."/>
            <person name="Vu D."/>
            <person name="Scully C."/>
            <person name="Dijksterhuis J."/>
            <person name="Roader J."/>
            <person name="Houbraken J."/>
        </authorList>
    </citation>
    <scope>NUCLEOTIDE SEQUENCE</scope>
    <source>
        <strain evidence="2">M34</strain>
    </source>
</reference>
<gene>
    <name evidence="2" type="ORF">IFR04_009458</name>
</gene>